<evidence type="ECO:0000256" key="1">
    <source>
        <dbReference type="SAM" id="Phobius"/>
    </source>
</evidence>
<keyword evidence="2" id="KW-0732">Signal</keyword>
<evidence type="ECO:0000313" key="3">
    <source>
        <dbReference type="EMBL" id="KAL1514891.1"/>
    </source>
</evidence>
<protein>
    <submittedName>
        <fullName evidence="3">Uncharacterized protein</fullName>
    </submittedName>
</protein>
<feature type="transmembrane region" description="Helical" evidence="1">
    <location>
        <begin position="45"/>
        <end position="73"/>
    </location>
</feature>
<evidence type="ECO:0000313" key="4">
    <source>
        <dbReference type="Proteomes" id="UP001515480"/>
    </source>
</evidence>
<sequence length="92" mass="10200">MAHSQLLGFLSAALLGVVANAEVAQPPVRSTRGVQHKDPLISDDFIVGCIMIMFLLLFCFGQLDAIFGGTLCYRRDWRCRKGMFNDMNCESA</sequence>
<organism evidence="3 4">
    <name type="scientific">Prymnesium parvum</name>
    <name type="common">Toxic golden alga</name>
    <dbReference type="NCBI Taxonomy" id="97485"/>
    <lineage>
        <taxon>Eukaryota</taxon>
        <taxon>Haptista</taxon>
        <taxon>Haptophyta</taxon>
        <taxon>Prymnesiophyceae</taxon>
        <taxon>Prymnesiales</taxon>
        <taxon>Prymnesiaceae</taxon>
        <taxon>Prymnesium</taxon>
    </lineage>
</organism>
<keyword evidence="1" id="KW-1133">Transmembrane helix</keyword>
<feature type="signal peptide" evidence="2">
    <location>
        <begin position="1"/>
        <end position="21"/>
    </location>
</feature>
<keyword evidence="4" id="KW-1185">Reference proteome</keyword>
<gene>
    <name evidence="3" type="ORF">AB1Y20_003973</name>
</gene>
<dbReference type="AlphaFoldDB" id="A0AB34J8L0"/>
<dbReference type="EMBL" id="JBGBPQ010000012">
    <property type="protein sequence ID" value="KAL1514891.1"/>
    <property type="molecule type" value="Genomic_DNA"/>
</dbReference>
<evidence type="ECO:0000256" key="2">
    <source>
        <dbReference type="SAM" id="SignalP"/>
    </source>
</evidence>
<dbReference type="Proteomes" id="UP001515480">
    <property type="component" value="Unassembled WGS sequence"/>
</dbReference>
<keyword evidence="1" id="KW-0812">Transmembrane</keyword>
<reference evidence="3 4" key="1">
    <citation type="journal article" date="2024" name="Science">
        <title>Giant polyketide synthase enzymes in the biosynthesis of giant marine polyether toxins.</title>
        <authorList>
            <person name="Fallon T.R."/>
            <person name="Shende V.V."/>
            <person name="Wierzbicki I.H."/>
            <person name="Pendleton A.L."/>
            <person name="Watervoot N.F."/>
            <person name="Auber R.P."/>
            <person name="Gonzalez D.J."/>
            <person name="Wisecaver J.H."/>
            <person name="Moore B.S."/>
        </authorList>
    </citation>
    <scope>NUCLEOTIDE SEQUENCE [LARGE SCALE GENOMIC DNA]</scope>
    <source>
        <strain evidence="3 4">12B1</strain>
    </source>
</reference>
<comment type="caution">
    <text evidence="3">The sequence shown here is derived from an EMBL/GenBank/DDBJ whole genome shotgun (WGS) entry which is preliminary data.</text>
</comment>
<keyword evidence="1" id="KW-0472">Membrane</keyword>
<name>A0AB34J8L0_PRYPA</name>
<feature type="chain" id="PRO_5044326636" evidence="2">
    <location>
        <begin position="22"/>
        <end position="92"/>
    </location>
</feature>
<proteinExistence type="predicted"/>
<accession>A0AB34J8L0</accession>